<evidence type="ECO:0008006" key="3">
    <source>
        <dbReference type="Google" id="ProtNLM"/>
    </source>
</evidence>
<evidence type="ECO:0000313" key="1">
    <source>
        <dbReference type="EMBL" id="RAZ73521.1"/>
    </source>
</evidence>
<evidence type="ECO:0000313" key="2">
    <source>
        <dbReference type="Proteomes" id="UP000251002"/>
    </source>
</evidence>
<dbReference type="AlphaFoldDB" id="A0A365KKD8"/>
<sequence length="81" mass="9571">MKSGIYKVEVTDKKTVLLKSLDEESEQYTFPMSEFTHEVTAGDVVEIWLEGIKWRTKYLEEETKSAKSHLKDFKKRILEED</sequence>
<dbReference type="Proteomes" id="UP000251002">
    <property type="component" value="Unassembled WGS sequence"/>
</dbReference>
<reference evidence="1 2" key="1">
    <citation type="submission" date="2018-06" db="EMBL/GenBank/DDBJ databases">
        <title>The draft genome sequences of strains SCU63 and S1.</title>
        <authorList>
            <person name="Gan L."/>
        </authorList>
    </citation>
    <scope>NUCLEOTIDE SEQUENCE [LARGE SCALE GENOMIC DNA]</scope>
    <source>
        <strain evidence="1 2">SCU63</strain>
    </source>
</reference>
<gene>
    <name evidence="1" type="ORF">DP120_16420</name>
</gene>
<dbReference type="RefSeq" id="WP_112224727.1">
    <property type="nucleotide sequence ID" value="NZ_CP047673.1"/>
</dbReference>
<organism evidence="1 2">
    <name type="scientific">Planococcus halotolerans</name>
    <dbReference type="NCBI Taxonomy" id="2233542"/>
    <lineage>
        <taxon>Bacteria</taxon>
        <taxon>Bacillati</taxon>
        <taxon>Bacillota</taxon>
        <taxon>Bacilli</taxon>
        <taxon>Bacillales</taxon>
        <taxon>Caryophanaceae</taxon>
        <taxon>Planococcus</taxon>
    </lineage>
</organism>
<name>A0A365KKD8_9BACL</name>
<comment type="caution">
    <text evidence="1">The sequence shown here is derived from an EMBL/GenBank/DDBJ whole genome shotgun (WGS) entry which is preliminary data.</text>
</comment>
<keyword evidence="2" id="KW-1185">Reference proteome</keyword>
<protein>
    <recommendedName>
        <fullName evidence="3">DUF3006 domain-containing protein</fullName>
    </recommendedName>
</protein>
<dbReference type="EMBL" id="QLZR01000009">
    <property type="protein sequence ID" value="RAZ73521.1"/>
    <property type="molecule type" value="Genomic_DNA"/>
</dbReference>
<proteinExistence type="predicted"/>
<accession>A0A365KKD8</accession>